<dbReference type="Proteomes" id="UP001609219">
    <property type="component" value="Unassembled WGS sequence"/>
</dbReference>
<dbReference type="RefSeq" id="WP_395113343.1">
    <property type="nucleotide sequence ID" value="NZ_JBIMSN010000163.1"/>
</dbReference>
<sequence length="105" mass="11639">MTMDRGRDEPIIAQLGLACDMCDRLTSTGMEKETVPAAEWAVSWRECCNNDQVHGFFLCQQHWDQVRSPQFPATCVSCGTVRASLDDVVVVAGRLYGGTDIGEQR</sequence>
<reference evidence="1 2" key="1">
    <citation type="submission" date="2024-10" db="EMBL/GenBank/DDBJ databases">
        <authorList>
            <person name="Riesco R."/>
        </authorList>
    </citation>
    <scope>NUCLEOTIDE SEQUENCE [LARGE SCALE GENOMIC DNA]</scope>
    <source>
        <strain evidence="1 2">NCIMB 15450</strain>
    </source>
</reference>
<name>A0ABW7KGU1_9NOCA</name>
<gene>
    <name evidence="1" type="ORF">ACHIRB_30445</name>
</gene>
<comment type="caution">
    <text evidence="1">The sequence shown here is derived from an EMBL/GenBank/DDBJ whole genome shotgun (WGS) entry which is preliminary data.</text>
</comment>
<protein>
    <submittedName>
        <fullName evidence="1">Uncharacterized protein</fullName>
    </submittedName>
</protein>
<dbReference type="EMBL" id="JBIMSN010000163">
    <property type="protein sequence ID" value="MFH5232856.1"/>
    <property type="molecule type" value="Genomic_DNA"/>
</dbReference>
<accession>A0ABW7KGU1</accession>
<organism evidence="1 2">
    <name type="scientific">Antrihabitans spumae</name>
    <dbReference type="NCBI Taxonomy" id="3373370"/>
    <lineage>
        <taxon>Bacteria</taxon>
        <taxon>Bacillati</taxon>
        <taxon>Actinomycetota</taxon>
        <taxon>Actinomycetes</taxon>
        <taxon>Mycobacteriales</taxon>
        <taxon>Nocardiaceae</taxon>
        <taxon>Antrihabitans</taxon>
    </lineage>
</organism>
<evidence type="ECO:0000313" key="1">
    <source>
        <dbReference type="EMBL" id="MFH5232856.1"/>
    </source>
</evidence>
<evidence type="ECO:0000313" key="2">
    <source>
        <dbReference type="Proteomes" id="UP001609219"/>
    </source>
</evidence>
<keyword evidence="2" id="KW-1185">Reference proteome</keyword>
<proteinExistence type="predicted"/>